<dbReference type="GO" id="GO:0003723">
    <property type="term" value="F:RNA binding"/>
    <property type="evidence" value="ECO:0007669"/>
    <property type="project" value="InterPro"/>
</dbReference>
<dbReference type="Proteomes" id="UP000748756">
    <property type="component" value="Unassembled WGS sequence"/>
</dbReference>
<dbReference type="PROSITE" id="PS50141">
    <property type="entry name" value="A_DEAMIN_EDITASE"/>
    <property type="match status" value="1"/>
</dbReference>
<dbReference type="SMART" id="SM00552">
    <property type="entry name" value="ADEAMc"/>
    <property type="match status" value="1"/>
</dbReference>
<comment type="caution">
    <text evidence="3">The sequence shown here is derived from an EMBL/GenBank/DDBJ whole genome shotgun (WGS) entry which is preliminary data.</text>
</comment>
<sequence>MRTSTLDELTDNIVLECHAQFDKLPKHGKPAKRSNGQAEWTILAGILMTTPIRDQRTISTSTTKTSDKSSQMDVVWEIELQEVNVCRKENRVPKATCLTTVMPKWCLQEMRRSVEEPHNIKNKFKYLGDQSHGDTQQEKSPLFELANTRSQFHLYVSQAPCGDATTASLALIQSEESRNAFMVGQQTRLNPTVQESTIPGDQDLSTAPAIGSKRGRETEPVVESLVTGSPFTKLQKRDTAVSTTNSHTAATASGLQKEQLEQGCNNILGFRRGRIDYDSVGVLRTKPGRVDSEPTLSMSCSDKIARWSILGLNSALVMPFLKKPMYLESIVTRELFDAEALERALFGRIRDCRRRTDNITDSSTEEASAAFGSLHPYRIGVHKSEIAFEFSKETVSKQSEQEGITSPPVASASSKCHILVITITYSSASSAYRNAMIIKTNR</sequence>
<dbReference type="GO" id="GO:0043829">
    <property type="term" value="F:tRNA-specific adenosine-37 deaminase activity"/>
    <property type="evidence" value="ECO:0007669"/>
    <property type="project" value="TreeGrafter"/>
</dbReference>
<reference evidence="3" key="1">
    <citation type="journal article" date="2020" name="Fungal Divers.">
        <title>Resolving the Mortierellaceae phylogeny through synthesis of multi-gene phylogenetics and phylogenomics.</title>
        <authorList>
            <person name="Vandepol N."/>
            <person name="Liber J."/>
            <person name="Desiro A."/>
            <person name="Na H."/>
            <person name="Kennedy M."/>
            <person name="Barry K."/>
            <person name="Grigoriev I.V."/>
            <person name="Miller A.N."/>
            <person name="O'Donnell K."/>
            <person name="Stajich J.E."/>
            <person name="Bonito G."/>
        </authorList>
    </citation>
    <scope>NUCLEOTIDE SEQUENCE</scope>
    <source>
        <strain evidence="3">NRRL 6426</strain>
    </source>
</reference>
<accession>A0A9P5S3U0</accession>
<evidence type="ECO:0000259" key="2">
    <source>
        <dbReference type="PROSITE" id="PS50141"/>
    </source>
</evidence>
<feature type="domain" description="A to I editase" evidence="2">
    <location>
        <begin position="151"/>
        <end position="387"/>
    </location>
</feature>
<keyword evidence="4" id="KW-1185">Reference proteome</keyword>
<dbReference type="AlphaFoldDB" id="A0A9P5S3U0"/>
<evidence type="ECO:0000313" key="3">
    <source>
        <dbReference type="EMBL" id="KAF9151990.1"/>
    </source>
</evidence>
<dbReference type="OrthoDB" id="10268011at2759"/>
<dbReference type="Pfam" id="PF02137">
    <property type="entry name" value="A_deamin"/>
    <property type="match status" value="1"/>
</dbReference>
<name>A0A9P5S3U0_9FUNG</name>
<dbReference type="EMBL" id="JAAAUQ010000277">
    <property type="protein sequence ID" value="KAF9151990.1"/>
    <property type="molecule type" value="Genomic_DNA"/>
</dbReference>
<dbReference type="GO" id="GO:0002100">
    <property type="term" value="P:tRNA wobble adenosine to inosine editing"/>
    <property type="evidence" value="ECO:0007669"/>
    <property type="project" value="InterPro"/>
</dbReference>
<dbReference type="InterPro" id="IPR042935">
    <property type="entry name" value="Tad1"/>
</dbReference>
<gene>
    <name evidence="3" type="primary">ADAT1</name>
    <name evidence="3" type="ORF">BG015_005928</name>
</gene>
<dbReference type="InterPro" id="IPR002466">
    <property type="entry name" value="A_deamin"/>
</dbReference>
<evidence type="ECO:0000256" key="1">
    <source>
        <dbReference type="SAM" id="MobiDB-lite"/>
    </source>
</evidence>
<organism evidence="3 4">
    <name type="scientific">Linnemannia schmuckeri</name>
    <dbReference type="NCBI Taxonomy" id="64567"/>
    <lineage>
        <taxon>Eukaryota</taxon>
        <taxon>Fungi</taxon>
        <taxon>Fungi incertae sedis</taxon>
        <taxon>Mucoromycota</taxon>
        <taxon>Mortierellomycotina</taxon>
        <taxon>Mortierellomycetes</taxon>
        <taxon>Mortierellales</taxon>
        <taxon>Mortierellaceae</taxon>
        <taxon>Linnemannia</taxon>
    </lineage>
</organism>
<dbReference type="PANTHER" id="PTHR47803">
    <property type="entry name" value="TRNA-SPECIFIC ADENOSINE DEAMINASE 1"/>
    <property type="match status" value="1"/>
</dbReference>
<evidence type="ECO:0000313" key="4">
    <source>
        <dbReference type="Proteomes" id="UP000748756"/>
    </source>
</evidence>
<proteinExistence type="predicted"/>
<feature type="compositionally biased region" description="Polar residues" evidence="1">
    <location>
        <begin position="193"/>
        <end position="205"/>
    </location>
</feature>
<feature type="region of interest" description="Disordered" evidence="1">
    <location>
        <begin position="193"/>
        <end position="221"/>
    </location>
</feature>
<dbReference type="PANTHER" id="PTHR47803:SF1">
    <property type="entry name" value="TRNA-SPECIFIC ADENOSINE DEAMINASE 1"/>
    <property type="match status" value="1"/>
</dbReference>
<protein>
    <submittedName>
        <fullName evidence="3">tRNA-specific adenosine deaminase 1</fullName>
    </submittedName>
</protein>